<dbReference type="Gene3D" id="2.60.40.420">
    <property type="entry name" value="Cupredoxins - blue copper proteins"/>
    <property type="match status" value="3"/>
</dbReference>
<sequence length="633" mass="73022">MLNNLIQSFNESEENLNSHLMKHAIPGEKCLRKCSLNDQKVCYFNFTLKTYQILGGSCGECSNGIADDCFNERCVIADGIGRSYLSLNFELPAPKIEVCKSDILVIDLHNDAEGLSTSLHWHGMRQFGTQFMDGVPYLTQCPIPYGESFRYSFYALDEGTHFYHSHAGNQKADGVYGALIVRSVNSDNPNIQTYDYDLSEHTILMADWMHALSEDHMPGLTRRSSLSQIFLCTHSYQQSTNSSSFAPLMIFHVEADKKYRFRLINAGLNVCPFLLQIEDHNMTIIATEVSYVKPQVINSLYFMSGERYDFVINTHHRPLRDYWIRFRQLNPCVQELEGFAILRYHKNNKLLDKLNKKQSVEFNDRIPPGYNEEYPNGTLLNSPLPGKKYMPITHLDDYRLDDKISEGAADKTNFIFFDTPGIPNSFLYTNPMLKKYMFTTSGNGMSFIGSANNISFAYPSFPLLLEPNRVHDEFFCDEKSIKNESCFQYDTKTICRCIHRIKFKLNSIAELIVVNIYDKITHPIHLHGHKFHIMDSGLLRENITEEDVRNGAIPLKNKYKRPPYKDTVVLPYPGYVRLRFRANNPGYWLLHCHFDWHLVIGMALMIQVGEITDMRQPPENFPRCHNYMPDGIV</sequence>
<evidence type="ECO:0000259" key="7">
    <source>
        <dbReference type="Pfam" id="PF07732"/>
    </source>
</evidence>
<dbReference type="EMBL" id="CVRI01000070">
    <property type="protein sequence ID" value="CRL07208.1"/>
    <property type="molecule type" value="Genomic_DNA"/>
</dbReference>
<evidence type="ECO:0000313" key="9">
    <source>
        <dbReference type="Proteomes" id="UP000183832"/>
    </source>
</evidence>
<dbReference type="Pfam" id="PF00394">
    <property type="entry name" value="Cu-oxidase"/>
    <property type="match status" value="1"/>
</dbReference>
<organism evidence="8 9">
    <name type="scientific">Clunio marinus</name>
    <dbReference type="NCBI Taxonomy" id="568069"/>
    <lineage>
        <taxon>Eukaryota</taxon>
        <taxon>Metazoa</taxon>
        <taxon>Ecdysozoa</taxon>
        <taxon>Arthropoda</taxon>
        <taxon>Hexapoda</taxon>
        <taxon>Insecta</taxon>
        <taxon>Pterygota</taxon>
        <taxon>Neoptera</taxon>
        <taxon>Endopterygota</taxon>
        <taxon>Diptera</taxon>
        <taxon>Nematocera</taxon>
        <taxon>Chironomoidea</taxon>
        <taxon>Chironomidae</taxon>
        <taxon>Clunio</taxon>
    </lineage>
</organism>
<dbReference type="InterPro" id="IPR001117">
    <property type="entry name" value="Cu-oxidase_2nd"/>
</dbReference>
<keyword evidence="9" id="KW-1185">Reference proteome</keyword>
<dbReference type="GO" id="GO:0016491">
    <property type="term" value="F:oxidoreductase activity"/>
    <property type="evidence" value="ECO:0007669"/>
    <property type="project" value="UniProtKB-KW"/>
</dbReference>
<feature type="domain" description="Plastocyanin-like" evidence="6">
    <location>
        <begin position="487"/>
        <end position="609"/>
    </location>
</feature>
<evidence type="ECO:0000256" key="1">
    <source>
        <dbReference type="ARBA" id="ARBA00010609"/>
    </source>
</evidence>
<dbReference type="PROSITE" id="PS00079">
    <property type="entry name" value="MULTICOPPER_OXIDASE1"/>
    <property type="match status" value="1"/>
</dbReference>
<dbReference type="GO" id="GO:0005886">
    <property type="term" value="C:plasma membrane"/>
    <property type="evidence" value="ECO:0007669"/>
    <property type="project" value="TreeGrafter"/>
</dbReference>
<dbReference type="InterPro" id="IPR045087">
    <property type="entry name" value="Cu-oxidase_fam"/>
</dbReference>
<evidence type="ECO:0000259" key="6">
    <source>
        <dbReference type="Pfam" id="PF07731"/>
    </source>
</evidence>
<dbReference type="GO" id="GO:0006826">
    <property type="term" value="P:iron ion transport"/>
    <property type="evidence" value="ECO:0007669"/>
    <property type="project" value="TreeGrafter"/>
</dbReference>
<dbReference type="GO" id="GO:0005507">
    <property type="term" value="F:copper ion binding"/>
    <property type="evidence" value="ECO:0007669"/>
    <property type="project" value="InterPro"/>
</dbReference>
<dbReference type="InterPro" id="IPR011707">
    <property type="entry name" value="Cu-oxidase-like_N"/>
</dbReference>
<accession>A0A1J1J476</accession>
<comment type="similarity">
    <text evidence="1">Belongs to the multicopper oxidase family.</text>
</comment>
<dbReference type="AlphaFoldDB" id="A0A1J1J476"/>
<keyword evidence="2" id="KW-0479">Metal-binding</keyword>
<name>A0A1J1J476_9DIPT</name>
<keyword evidence="3" id="KW-0560">Oxidoreductase</keyword>
<dbReference type="InterPro" id="IPR008972">
    <property type="entry name" value="Cupredoxin"/>
</dbReference>
<dbReference type="Pfam" id="PF07732">
    <property type="entry name" value="Cu-oxidase_3"/>
    <property type="match status" value="1"/>
</dbReference>
<feature type="domain" description="Plastocyanin-like" evidence="5">
    <location>
        <begin position="200"/>
        <end position="346"/>
    </location>
</feature>
<gene>
    <name evidence="8" type="primary">putative Putative laccase-17</name>
    <name evidence="8" type="ORF">CLUMA_CG020191</name>
</gene>
<reference evidence="8 9" key="1">
    <citation type="submission" date="2015-04" db="EMBL/GenBank/DDBJ databases">
        <authorList>
            <person name="Syromyatnikov M.Y."/>
            <person name="Popov V.N."/>
        </authorList>
    </citation>
    <scope>NUCLEOTIDE SEQUENCE [LARGE SCALE GENOMIC DNA]</scope>
</reference>
<dbReference type="InterPro" id="IPR011706">
    <property type="entry name" value="Cu-oxidase_C"/>
</dbReference>
<dbReference type="InterPro" id="IPR033138">
    <property type="entry name" value="Cu_oxidase_CS"/>
</dbReference>
<dbReference type="OrthoDB" id="2121828at2759"/>
<dbReference type="PANTHER" id="PTHR11709">
    <property type="entry name" value="MULTI-COPPER OXIDASE"/>
    <property type="match status" value="1"/>
</dbReference>
<dbReference type="SUPFAM" id="SSF49503">
    <property type="entry name" value="Cupredoxins"/>
    <property type="match status" value="3"/>
</dbReference>
<dbReference type="Pfam" id="PF07731">
    <property type="entry name" value="Cu-oxidase_2"/>
    <property type="match status" value="1"/>
</dbReference>
<dbReference type="CDD" id="cd13884">
    <property type="entry name" value="CuRO_2_tcLCC_insect_like"/>
    <property type="match status" value="1"/>
</dbReference>
<evidence type="ECO:0000313" key="8">
    <source>
        <dbReference type="EMBL" id="CRL07208.1"/>
    </source>
</evidence>
<keyword evidence="4" id="KW-0186">Copper</keyword>
<dbReference type="Proteomes" id="UP000183832">
    <property type="component" value="Unassembled WGS sequence"/>
</dbReference>
<proteinExistence type="inferred from homology"/>
<dbReference type="STRING" id="568069.A0A1J1J476"/>
<dbReference type="PANTHER" id="PTHR11709:SF394">
    <property type="entry name" value="FI03373P-RELATED"/>
    <property type="match status" value="1"/>
</dbReference>
<dbReference type="CDD" id="cd13905">
    <property type="entry name" value="CuRO_3_tcLLC2_insect_like"/>
    <property type="match status" value="1"/>
</dbReference>
<protein>
    <submittedName>
        <fullName evidence="8">CLUMA_CG020191, isoform A</fullName>
    </submittedName>
</protein>
<dbReference type="CDD" id="cd13858">
    <property type="entry name" value="CuRO_1_tcLCC2_insect_like"/>
    <property type="match status" value="1"/>
</dbReference>
<dbReference type="FunFam" id="2.60.40.420:FF:000045">
    <property type="entry name" value="Laccase 2"/>
    <property type="match status" value="1"/>
</dbReference>
<dbReference type="InterPro" id="IPR002355">
    <property type="entry name" value="Cu_oxidase_Cu_BS"/>
</dbReference>
<dbReference type="PROSITE" id="PS00080">
    <property type="entry name" value="MULTICOPPER_OXIDASE2"/>
    <property type="match status" value="1"/>
</dbReference>
<feature type="domain" description="Plastocyanin-like" evidence="7">
    <location>
        <begin position="76"/>
        <end position="183"/>
    </location>
</feature>
<evidence type="ECO:0000256" key="3">
    <source>
        <dbReference type="ARBA" id="ARBA00023002"/>
    </source>
</evidence>
<evidence type="ECO:0000256" key="2">
    <source>
        <dbReference type="ARBA" id="ARBA00022723"/>
    </source>
</evidence>
<evidence type="ECO:0000256" key="4">
    <source>
        <dbReference type="ARBA" id="ARBA00023008"/>
    </source>
</evidence>
<evidence type="ECO:0000259" key="5">
    <source>
        <dbReference type="Pfam" id="PF00394"/>
    </source>
</evidence>